<dbReference type="EMBL" id="CP040330">
    <property type="protein sequence ID" value="QCS40975.1"/>
    <property type="molecule type" value="Genomic_DNA"/>
</dbReference>
<dbReference type="Pfam" id="PF13360">
    <property type="entry name" value="PQQ_2"/>
    <property type="match status" value="2"/>
</dbReference>
<dbReference type="PANTHER" id="PTHR34512:SF30">
    <property type="entry name" value="OUTER MEMBRANE PROTEIN ASSEMBLY FACTOR BAMB"/>
    <property type="match status" value="1"/>
</dbReference>
<dbReference type="KEGG" id="nvr:FEJ81_00915"/>
<accession>A0A4V1FXH4</accession>
<name>A0A4V1FXH4_9EURY</name>
<dbReference type="SMART" id="SM00564">
    <property type="entry name" value="PQQ"/>
    <property type="match status" value="4"/>
</dbReference>
<sequence>MRRRDILETIGVSAVATGAGCMGSTSSESPSVAWRYDAPDIQAIDGDETQTVIATEREIVGLDRANGEVAWRHRVGSITGLERDESGYYGHGDGGVVAIDRSSGAKRWQVDERYTSLHRAESALVCYDFDDRKTVGFDPETGDRLWTWDGGAVDAYTATFGIVTDEEYRGVDLNDGTTEWRFRAGQGSLVEAVADENIVLSIPDDSSGEFLALVDGGTEQWRFEAPAVRSWDCGVIDGTVYAATKTETEPRRLHAIDFESGRERWSTELDSEFDISEVEPVAAVDEAVLVSTPWTTGNLTGWKQRLPTTAWIDRSTGTVDWTESGRGVVTTTSELIVLAHGDGTFVGRRPDGTVAWEDGLSVTVQSKSHSADEFVYAPLEVLALEDAFVAASAGSNRVEKWDSNTGTQRWALSLEAAIDTLLEVDGDVYALAEGAIAAIRTD</sequence>
<dbReference type="SUPFAM" id="SSF50998">
    <property type="entry name" value="Quinoprotein alcohol dehydrogenase-like"/>
    <property type="match status" value="1"/>
</dbReference>
<gene>
    <name evidence="2" type="ORF">FEJ81_00915</name>
</gene>
<dbReference type="Gene3D" id="2.130.10.10">
    <property type="entry name" value="YVTN repeat-like/Quinoprotein amine dehydrogenase"/>
    <property type="match status" value="2"/>
</dbReference>
<evidence type="ECO:0000259" key="1">
    <source>
        <dbReference type="Pfam" id="PF13360"/>
    </source>
</evidence>
<dbReference type="InterPro" id="IPR015943">
    <property type="entry name" value="WD40/YVTN_repeat-like_dom_sf"/>
</dbReference>
<feature type="domain" description="Pyrrolo-quinoline quinone repeat" evidence="1">
    <location>
        <begin position="49"/>
        <end position="146"/>
    </location>
</feature>
<reference evidence="3" key="1">
    <citation type="submission" date="2019-05" db="EMBL/GenBank/DDBJ databases">
        <title>Genome sequence and methylation pattern of the halophilic Archaeon Natrinema versiforme BOL5-4.</title>
        <authorList>
            <person name="DasSarma P."/>
            <person name="Anton B.P."/>
            <person name="DasSarma S.L."/>
            <person name="Martinez F.L."/>
            <person name="Guzman D."/>
            <person name="Roberts R.J."/>
            <person name="DasSarma S."/>
        </authorList>
    </citation>
    <scope>NUCLEOTIDE SEQUENCE [LARGE SCALE GENOMIC DNA]</scope>
    <source>
        <strain evidence="3">BOL5-4</strain>
    </source>
</reference>
<dbReference type="InterPro" id="IPR018391">
    <property type="entry name" value="PQQ_b-propeller_rpt"/>
</dbReference>
<dbReference type="InterPro" id="IPR002372">
    <property type="entry name" value="PQQ_rpt_dom"/>
</dbReference>
<dbReference type="AlphaFoldDB" id="A0A4V1FXH4"/>
<feature type="domain" description="Pyrrolo-quinoline quinone repeat" evidence="1">
    <location>
        <begin position="215"/>
        <end position="438"/>
    </location>
</feature>
<dbReference type="InterPro" id="IPR011047">
    <property type="entry name" value="Quinoprotein_ADH-like_sf"/>
</dbReference>
<dbReference type="Proteomes" id="UP000302218">
    <property type="component" value="Chromosome"/>
</dbReference>
<dbReference type="PROSITE" id="PS51257">
    <property type="entry name" value="PROKAR_LIPOPROTEIN"/>
    <property type="match status" value="1"/>
</dbReference>
<organism evidence="2 3">
    <name type="scientific">Natrinema versiforme</name>
    <dbReference type="NCBI Taxonomy" id="88724"/>
    <lineage>
        <taxon>Archaea</taxon>
        <taxon>Methanobacteriati</taxon>
        <taxon>Methanobacteriota</taxon>
        <taxon>Stenosarchaea group</taxon>
        <taxon>Halobacteria</taxon>
        <taxon>Halobacteriales</taxon>
        <taxon>Natrialbaceae</taxon>
        <taxon>Natrinema</taxon>
    </lineage>
</organism>
<dbReference type="PANTHER" id="PTHR34512">
    <property type="entry name" value="CELL SURFACE PROTEIN"/>
    <property type="match status" value="1"/>
</dbReference>
<evidence type="ECO:0000313" key="3">
    <source>
        <dbReference type="Proteomes" id="UP000302218"/>
    </source>
</evidence>
<proteinExistence type="predicted"/>
<protein>
    <recommendedName>
        <fullName evidence="1">Pyrrolo-quinoline quinone repeat domain-containing protein</fullName>
    </recommendedName>
</protein>
<evidence type="ECO:0000313" key="2">
    <source>
        <dbReference type="EMBL" id="QCS40975.1"/>
    </source>
</evidence>